<keyword evidence="7" id="KW-1185">Reference proteome</keyword>
<dbReference type="GeneID" id="95616218"/>
<evidence type="ECO:0000313" key="4">
    <source>
        <dbReference type="EMBL" id="AQT05447.1"/>
    </source>
</evidence>
<evidence type="ECO:0000256" key="2">
    <source>
        <dbReference type="ARBA" id="ARBA00011741"/>
    </source>
</evidence>
<keyword evidence="3" id="KW-0884">PQQ biosynthesis</keyword>
<reference evidence="5 7" key="2">
    <citation type="journal article" date="2020" name="Cell Rep.">
        <title>Local necrotic cells trigger systemic immune activation via gut microbiome dysbiosis in Drosophila.</title>
        <authorList>
            <person name="Kosakamoto H."/>
            <person name="Yamauchi T."/>
            <person name="Akuzawa-Tokita Y."/>
            <person name="Nishimura K."/>
            <person name="Soga T."/>
            <person name="Murakami T."/>
            <person name="Mori H."/>
            <person name="Yamamoto K."/>
            <person name="Miyazaki R."/>
            <person name="Koto A."/>
            <person name="Miura M."/>
            <person name="Obata F."/>
        </authorList>
    </citation>
    <scope>NUCLEOTIDE SEQUENCE [LARGE SCALE GENOMIC DNA]</scope>
    <source>
        <strain evidence="5 7">Ai</strain>
    </source>
</reference>
<dbReference type="OrthoDB" id="7995890at2"/>
<sequence length="96" mass="10908">MTIATIREETCVPRFARGTRLQYDRVREQWFVQAPERAFLADAVAAEILQLVNGKRSLGQIIDQLTEKFSAPRDVITQDVMSMTQDLADKQVLLLA</sequence>
<dbReference type="InterPro" id="IPR008792">
    <property type="entry name" value="PQQD"/>
</dbReference>
<dbReference type="EMBL" id="BLJP01000002">
    <property type="protein sequence ID" value="GFE92999.1"/>
    <property type="molecule type" value="Genomic_DNA"/>
</dbReference>
<evidence type="ECO:0000313" key="5">
    <source>
        <dbReference type="EMBL" id="GFE92999.1"/>
    </source>
</evidence>
<dbReference type="STRING" id="1076596.A0U91_11905"/>
<comment type="subunit">
    <text evidence="2">Monomer. Interacts with PqqE.</text>
</comment>
<dbReference type="RefSeq" id="WP_025827532.1">
    <property type="nucleotide sequence ID" value="NZ_BLJP01000002.1"/>
</dbReference>
<dbReference type="Gene3D" id="1.10.10.1150">
    <property type="entry name" value="Coenzyme PQQ synthesis protein D (PqqD)"/>
    <property type="match status" value="1"/>
</dbReference>
<organism evidence="4 6">
    <name type="scientific">Acetobacter persici</name>
    <dbReference type="NCBI Taxonomy" id="1076596"/>
    <lineage>
        <taxon>Bacteria</taxon>
        <taxon>Pseudomonadati</taxon>
        <taxon>Pseudomonadota</taxon>
        <taxon>Alphaproteobacteria</taxon>
        <taxon>Acetobacterales</taxon>
        <taxon>Acetobacteraceae</taxon>
        <taxon>Acetobacter</taxon>
    </lineage>
</organism>
<dbReference type="InterPro" id="IPR022479">
    <property type="entry name" value="PqqD_bac"/>
</dbReference>
<dbReference type="KEGG" id="aper:A0U91_11905"/>
<evidence type="ECO:0000313" key="7">
    <source>
        <dbReference type="Proteomes" id="UP000548726"/>
    </source>
</evidence>
<proteinExistence type="predicted"/>
<dbReference type="NCBIfam" id="TIGR03859">
    <property type="entry name" value="PQQ_PqqD"/>
    <property type="match status" value="1"/>
</dbReference>
<name>A0A1U9LGD3_9PROT</name>
<dbReference type="Proteomes" id="UP000548726">
    <property type="component" value="Unassembled WGS sequence"/>
</dbReference>
<evidence type="ECO:0000256" key="3">
    <source>
        <dbReference type="ARBA" id="ARBA00022905"/>
    </source>
</evidence>
<dbReference type="Pfam" id="PF05402">
    <property type="entry name" value="PqqD"/>
    <property type="match status" value="1"/>
</dbReference>
<dbReference type="GO" id="GO:0018189">
    <property type="term" value="P:pyrroloquinoline quinone biosynthetic process"/>
    <property type="evidence" value="ECO:0007669"/>
    <property type="project" value="UniProtKB-UniPathway"/>
</dbReference>
<dbReference type="Proteomes" id="UP000189055">
    <property type="component" value="Chromosome"/>
</dbReference>
<dbReference type="EMBL" id="CP014687">
    <property type="protein sequence ID" value="AQT05447.1"/>
    <property type="molecule type" value="Genomic_DNA"/>
</dbReference>
<protein>
    <submittedName>
        <fullName evidence="4">Pyrroloquinoline quinone biosynthesis protein PqqD</fullName>
    </submittedName>
</protein>
<comment type="pathway">
    <text evidence="1">Cofactor biosynthesis; pyrroloquinoline quinone biosynthesis.</text>
</comment>
<evidence type="ECO:0000313" key="6">
    <source>
        <dbReference type="Proteomes" id="UP000189055"/>
    </source>
</evidence>
<dbReference type="InterPro" id="IPR041881">
    <property type="entry name" value="PqqD_sf"/>
</dbReference>
<dbReference type="UniPathway" id="UPA00539"/>
<reference evidence="4 6" key="1">
    <citation type="submission" date="2016-03" db="EMBL/GenBank/DDBJ databases">
        <title>Acetic acid bacteria sequencing.</title>
        <authorList>
            <person name="Brandt J."/>
            <person name="Jakob F."/>
            <person name="Vogel R.F."/>
        </authorList>
    </citation>
    <scope>NUCLEOTIDE SEQUENCE [LARGE SCALE GENOMIC DNA]</scope>
    <source>
        <strain evidence="4 6">TMW2.1084</strain>
    </source>
</reference>
<dbReference type="AlphaFoldDB" id="A0A1U9LGD3"/>
<evidence type="ECO:0000256" key="1">
    <source>
        <dbReference type="ARBA" id="ARBA00004886"/>
    </source>
</evidence>
<gene>
    <name evidence="4" type="ORF">A0U91_11905</name>
    <name evidence="5" type="ORF">DmAi_10580</name>
</gene>
<dbReference type="GO" id="GO:0048038">
    <property type="term" value="F:quinone binding"/>
    <property type="evidence" value="ECO:0007669"/>
    <property type="project" value="InterPro"/>
</dbReference>
<accession>A0A1U9LGD3</accession>